<dbReference type="GeneID" id="94336686"/>
<dbReference type="AlphaFoldDB" id="A0AAD9PJ22"/>
<accession>A0AAD9PJ22</accession>
<dbReference type="KEGG" id="bdw:94336686"/>
<name>A0AAD9PJ22_9APIC</name>
<keyword evidence="2" id="KW-1185">Reference proteome</keyword>
<protein>
    <submittedName>
        <fullName evidence="1">Uncharacterized protein</fullName>
    </submittedName>
</protein>
<dbReference type="Proteomes" id="UP001214638">
    <property type="component" value="Unassembled WGS sequence"/>
</dbReference>
<comment type="caution">
    <text evidence="1">The sequence shown here is derived from an EMBL/GenBank/DDBJ whole genome shotgun (WGS) entry which is preliminary data.</text>
</comment>
<dbReference type="EMBL" id="JALLKP010000003">
    <property type="protein sequence ID" value="KAK2195794.1"/>
    <property type="molecule type" value="Genomic_DNA"/>
</dbReference>
<evidence type="ECO:0000313" key="1">
    <source>
        <dbReference type="EMBL" id="KAK2195794.1"/>
    </source>
</evidence>
<proteinExistence type="predicted"/>
<evidence type="ECO:0000313" key="2">
    <source>
        <dbReference type="Proteomes" id="UP001214638"/>
    </source>
</evidence>
<gene>
    <name evidence="1" type="ORF">BdWA1_002388</name>
</gene>
<sequence length="553" mass="61643">MESEKGKTSDNVPARRLVEESKAKYDEAKSKVENVLEDHIARSFGLVNELKKIACTGYVGEVGALHCNQKLNPLSGQPQSYVNCSESLNLTIKSLRNGMSSKQQSQAEWLRRAKIVHSELSKTNNWEDDVRIPEILLTDPGDVLCGNKSTHAAAEGAEQDNLSKLLRDNSYEKIIEADVSKSKVSAKPLSYEIAAMLNFKKCGGNGSQATVTEKIIDETCRGLDVLTHGIGAEINNLTIPKGDDVGHISIEDLCINEFSANSGIMLPTIPTSSSSYDLTHTLVHMNQQDKVREAELAPKICAIYESTSKAPEKSDVHANTALPKSMPGNTNFIVVNPLESVTVFRDTGFGLKGYRLDAFDQKFSGTSAITKPSVQLQTVAPEIVQHEEVPQFQTRCVRIDSRRNRGGMVCISSRNQGLSPSMNTESHNVYARSIVDNIRETFETEYNFTPQLHANPVKQSAETLSQIRKEHLEKLAEYYRQDFKNWRRLRHPINEKIQECQRSNTLYRVRGGGYRRTVKCAHGSNYYGYDNEDDLDLKISESWSAKHVGVSNA</sequence>
<organism evidence="1 2">
    <name type="scientific">Babesia duncani</name>
    <dbReference type="NCBI Taxonomy" id="323732"/>
    <lineage>
        <taxon>Eukaryota</taxon>
        <taxon>Sar</taxon>
        <taxon>Alveolata</taxon>
        <taxon>Apicomplexa</taxon>
        <taxon>Aconoidasida</taxon>
        <taxon>Piroplasmida</taxon>
        <taxon>Babesiidae</taxon>
        <taxon>Babesia</taxon>
    </lineage>
</organism>
<reference evidence="1" key="1">
    <citation type="journal article" date="2023" name="Nat. Microbiol.">
        <title>Babesia duncani multi-omics identifies virulence factors and drug targets.</title>
        <authorList>
            <person name="Singh P."/>
            <person name="Lonardi S."/>
            <person name="Liang Q."/>
            <person name="Vydyam P."/>
            <person name="Khabirova E."/>
            <person name="Fang T."/>
            <person name="Gihaz S."/>
            <person name="Thekkiniath J."/>
            <person name="Munshi M."/>
            <person name="Abel S."/>
            <person name="Ciampossin L."/>
            <person name="Batugedara G."/>
            <person name="Gupta M."/>
            <person name="Lu X.M."/>
            <person name="Lenz T."/>
            <person name="Chakravarty S."/>
            <person name="Cornillot E."/>
            <person name="Hu Y."/>
            <person name="Ma W."/>
            <person name="Gonzalez L.M."/>
            <person name="Sanchez S."/>
            <person name="Estrada K."/>
            <person name="Sanchez-Flores A."/>
            <person name="Montero E."/>
            <person name="Harb O.S."/>
            <person name="Le Roch K.G."/>
            <person name="Mamoun C.B."/>
        </authorList>
    </citation>
    <scope>NUCLEOTIDE SEQUENCE</scope>
    <source>
        <strain evidence="1">WA1</strain>
    </source>
</reference>
<dbReference type="RefSeq" id="XP_067802637.1">
    <property type="nucleotide sequence ID" value="XM_067947415.1"/>
</dbReference>